<dbReference type="NCBIfam" id="NF011995">
    <property type="entry name" value="PRK15451.1"/>
    <property type="match status" value="1"/>
</dbReference>
<dbReference type="GO" id="GO:0002098">
    <property type="term" value="P:tRNA wobble uridine modification"/>
    <property type="evidence" value="ECO:0007669"/>
    <property type="project" value="InterPro"/>
</dbReference>
<evidence type="ECO:0000256" key="4">
    <source>
        <dbReference type="PIRSR" id="PIRSR006325-1"/>
    </source>
</evidence>
<feature type="binding site" evidence="3 4">
    <location>
        <begin position="118"/>
        <end position="119"/>
    </location>
    <ligand>
        <name>S-adenosyl-L-methionine</name>
        <dbReference type="ChEBI" id="CHEBI:59789"/>
    </ligand>
</feature>
<gene>
    <name evidence="3" type="primary">cmoA</name>
    <name evidence="6" type="ORF">FOKN1_2115</name>
</gene>
<evidence type="ECO:0000313" key="7">
    <source>
        <dbReference type="Proteomes" id="UP000218765"/>
    </source>
</evidence>
<dbReference type="EMBL" id="AP018052">
    <property type="protein sequence ID" value="BAZ94495.1"/>
    <property type="molecule type" value="Genomic_DNA"/>
</dbReference>
<dbReference type="NCBIfam" id="TIGR00740">
    <property type="entry name" value="carboxy-S-adenosyl-L-methionine synthase CmoA"/>
    <property type="match status" value="1"/>
</dbReference>
<evidence type="ECO:0000313" key="6">
    <source>
        <dbReference type="EMBL" id="BAZ94495.1"/>
    </source>
</evidence>
<comment type="catalytic activity">
    <reaction evidence="3">
        <text>prephenate + S-adenosyl-L-methionine = carboxy-S-adenosyl-L-methionine + 3-phenylpyruvate + H2O</text>
        <dbReference type="Rhea" id="RHEA:51692"/>
        <dbReference type="ChEBI" id="CHEBI:15377"/>
        <dbReference type="ChEBI" id="CHEBI:18005"/>
        <dbReference type="ChEBI" id="CHEBI:29934"/>
        <dbReference type="ChEBI" id="CHEBI:59789"/>
        <dbReference type="ChEBI" id="CHEBI:134278"/>
    </reaction>
</comment>
<dbReference type="HAMAP" id="MF_01589">
    <property type="entry name" value="Cx_SAM_synthase"/>
    <property type="match status" value="1"/>
</dbReference>
<dbReference type="Gene3D" id="3.40.50.150">
    <property type="entry name" value="Vaccinia Virus protein VP39"/>
    <property type="match status" value="1"/>
</dbReference>
<evidence type="ECO:0000259" key="5">
    <source>
        <dbReference type="Pfam" id="PF13649"/>
    </source>
</evidence>
<reference evidence="6 7" key="1">
    <citation type="submission" date="2017-05" db="EMBL/GenBank/DDBJ databases">
        <title>Thiocyanate degradation by Thiohalobacter thiocyanaticus FOKN1.</title>
        <authorList>
            <person name="Oshiki M."/>
            <person name="Fukushima T."/>
            <person name="Kawano S."/>
            <person name="Nakagawa J."/>
        </authorList>
    </citation>
    <scope>NUCLEOTIDE SEQUENCE [LARGE SCALE GENOMIC DNA]</scope>
    <source>
        <strain evidence="6 7">FOKN1</strain>
    </source>
</reference>
<name>A0A1Z4VSQ6_9GAMM</name>
<dbReference type="SUPFAM" id="SSF53335">
    <property type="entry name" value="S-adenosyl-L-methionine-dependent methyltransferases"/>
    <property type="match status" value="1"/>
</dbReference>
<accession>A0A1Z4VSQ6</accession>
<evidence type="ECO:0000256" key="2">
    <source>
        <dbReference type="ARBA" id="ARBA00022691"/>
    </source>
</evidence>
<dbReference type="GO" id="GO:1904047">
    <property type="term" value="F:S-adenosyl-L-methionine binding"/>
    <property type="evidence" value="ECO:0007669"/>
    <property type="project" value="UniProtKB-UniRule"/>
</dbReference>
<dbReference type="CDD" id="cd02440">
    <property type="entry name" value="AdoMet_MTases"/>
    <property type="match status" value="1"/>
</dbReference>
<protein>
    <recommendedName>
        <fullName evidence="3">Carboxy-S-adenosyl-L-methionine synthase</fullName>
        <shortName evidence="3">Cx-SAM synthase</shortName>
        <ecNumber evidence="3">2.1.3.-</ecNumber>
    </recommendedName>
</protein>
<dbReference type="Proteomes" id="UP000218765">
    <property type="component" value="Chromosome"/>
</dbReference>
<evidence type="ECO:0000256" key="3">
    <source>
        <dbReference type="HAMAP-Rule" id="MF_01589"/>
    </source>
</evidence>
<dbReference type="GO" id="GO:0008168">
    <property type="term" value="F:methyltransferase activity"/>
    <property type="evidence" value="ECO:0007669"/>
    <property type="project" value="UniProtKB-KW"/>
</dbReference>
<feature type="binding site" evidence="3 4">
    <location>
        <position position="133"/>
    </location>
    <ligand>
        <name>S-adenosyl-L-methionine</name>
        <dbReference type="ChEBI" id="CHEBI:59789"/>
    </ligand>
</feature>
<dbReference type="PANTHER" id="PTHR43861">
    <property type="entry name" value="TRANS-ACONITATE 2-METHYLTRANSFERASE-RELATED"/>
    <property type="match status" value="1"/>
</dbReference>
<feature type="binding site" evidence="3 4">
    <location>
        <position position="40"/>
    </location>
    <ligand>
        <name>S-adenosyl-L-methionine</name>
        <dbReference type="ChEBI" id="CHEBI:59789"/>
    </ligand>
</feature>
<dbReference type="InterPro" id="IPR041698">
    <property type="entry name" value="Methyltransf_25"/>
</dbReference>
<evidence type="ECO:0000256" key="1">
    <source>
        <dbReference type="ARBA" id="ARBA00022679"/>
    </source>
</evidence>
<dbReference type="InterPro" id="IPR029063">
    <property type="entry name" value="SAM-dependent_MTases_sf"/>
</dbReference>
<dbReference type="GO" id="GO:0016743">
    <property type="term" value="F:carboxyl- or carbamoyltransferase activity"/>
    <property type="evidence" value="ECO:0007669"/>
    <property type="project" value="UniProtKB-UniRule"/>
</dbReference>
<keyword evidence="2 3" id="KW-0949">S-adenosyl-L-methionine</keyword>
<keyword evidence="6" id="KW-0489">Methyltransferase</keyword>
<dbReference type="Pfam" id="PF13649">
    <property type="entry name" value="Methyltransf_25"/>
    <property type="match status" value="1"/>
</dbReference>
<dbReference type="OrthoDB" id="9779941at2"/>
<dbReference type="KEGG" id="ttc:FOKN1_2115"/>
<dbReference type="PIRSF" id="PIRSF006325">
    <property type="entry name" value="MeTrfase_bac"/>
    <property type="match status" value="1"/>
</dbReference>
<dbReference type="InterPro" id="IPR005271">
    <property type="entry name" value="CmoA"/>
</dbReference>
<keyword evidence="1 3" id="KW-0808">Transferase</keyword>
<sequence>MSEERDSLFAGEQTMIVDFAFDARVAAVFPDMIRRSVPGYSEIVSLTGLFGQRYATPGSNIYDLGCSLGATTLSLRRQIPHADCRIISVDNAEAMAGQCRAHVEADPGTVPVEVRCADIREVAIENASLVVLNFTLQFLPPDERLPLLERIHAGLRDNGVLVVSEKLDFANDLSQAFHTDLHLAFKRANGYSELEISRKRSALERVLVPDTLEQHRERLQWAGFRWIEPWYQCFNFASLVAFKQRPDLAE</sequence>
<dbReference type="RefSeq" id="WP_096366578.1">
    <property type="nucleotide sequence ID" value="NZ_AP018052.1"/>
</dbReference>
<proteinExistence type="inferred from homology"/>
<dbReference type="GO" id="GO:0032259">
    <property type="term" value="P:methylation"/>
    <property type="evidence" value="ECO:0007669"/>
    <property type="project" value="UniProtKB-KW"/>
</dbReference>
<dbReference type="PANTHER" id="PTHR43861:SF2">
    <property type="entry name" value="CARBOXY-S-ADENOSYL-L-METHIONINE SYNTHASE"/>
    <property type="match status" value="1"/>
</dbReference>
<dbReference type="AlphaFoldDB" id="A0A1Z4VSQ6"/>
<keyword evidence="7" id="KW-1185">Reference proteome</keyword>
<comment type="similarity">
    <text evidence="3">Belongs to the class I-like SAM-binding methyltransferase superfamily. Cx-SAM synthase family.</text>
</comment>
<dbReference type="EC" id="2.1.3.-" evidence="3"/>
<feature type="domain" description="Methyltransferase" evidence="5">
    <location>
        <begin position="61"/>
        <end position="159"/>
    </location>
</feature>
<feature type="binding site" evidence="3 4">
    <location>
        <begin position="65"/>
        <end position="67"/>
    </location>
    <ligand>
        <name>S-adenosyl-L-methionine</name>
        <dbReference type="ChEBI" id="CHEBI:59789"/>
    </ligand>
</feature>
<feature type="binding site" evidence="3">
    <location>
        <position position="200"/>
    </location>
    <ligand>
        <name>S-adenosyl-L-methionine</name>
        <dbReference type="ChEBI" id="CHEBI:59789"/>
    </ligand>
</feature>
<feature type="binding site" evidence="3 4">
    <location>
        <begin position="90"/>
        <end position="91"/>
    </location>
    <ligand>
        <name>S-adenosyl-L-methionine</name>
        <dbReference type="ChEBI" id="CHEBI:59789"/>
    </ligand>
</feature>
<organism evidence="6 7">
    <name type="scientific">Thiohalobacter thiocyanaticus</name>
    <dbReference type="NCBI Taxonomy" id="585455"/>
    <lineage>
        <taxon>Bacteria</taxon>
        <taxon>Pseudomonadati</taxon>
        <taxon>Pseudomonadota</taxon>
        <taxon>Gammaproteobacteria</taxon>
        <taxon>Thiohalobacterales</taxon>
        <taxon>Thiohalobacteraceae</taxon>
        <taxon>Thiohalobacter</taxon>
    </lineage>
</organism>
<comment type="subunit">
    <text evidence="3">Homodimer.</text>
</comment>
<comment type="function">
    <text evidence="3">Catalyzes the conversion of S-adenosyl-L-methionine (SAM) to carboxy-S-adenosyl-L-methionine (Cx-SAM).</text>
</comment>